<sequence length="95" mass="10044">MVLFGDRTGDDAGDVFADVLGSLFLRRFIEFVEGVEFPFEGAPLGVVLHQVQCSLAERKVLGFMAAAHSPSLAIAGKELDGQSRAAMACTSTAEP</sequence>
<gene>
    <name evidence="1" type="ORF">ADL17_12385</name>
</gene>
<keyword evidence="2" id="KW-1185">Reference proteome</keyword>
<name>A0A9X0HZK5_9ACTN</name>
<evidence type="ECO:0000313" key="2">
    <source>
        <dbReference type="Proteomes" id="UP000053246"/>
    </source>
</evidence>
<organism evidence="1 2">
    <name type="scientific">Micromonospora maris</name>
    <dbReference type="NCBI Taxonomy" id="1003110"/>
    <lineage>
        <taxon>Bacteria</taxon>
        <taxon>Bacillati</taxon>
        <taxon>Actinomycetota</taxon>
        <taxon>Actinomycetes</taxon>
        <taxon>Micromonosporales</taxon>
        <taxon>Micromonosporaceae</taxon>
        <taxon>Micromonospora</taxon>
    </lineage>
</organism>
<reference evidence="1 2" key="1">
    <citation type="submission" date="2015-10" db="EMBL/GenBank/DDBJ databases">
        <authorList>
            <person name="Ju K.-S."/>
            <person name="Doroghazi J.R."/>
            <person name="Metcalf W.W."/>
        </authorList>
    </citation>
    <scope>NUCLEOTIDE SEQUENCE [LARGE SCALE GENOMIC DNA]</scope>
    <source>
        <strain evidence="1 2">NRRL B-24793</strain>
    </source>
</reference>
<accession>A0A9X0HZK5</accession>
<dbReference type="Proteomes" id="UP000053246">
    <property type="component" value="Unassembled WGS sequence"/>
</dbReference>
<proteinExistence type="predicted"/>
<evidence type="ECO:0000313" key="1">
    <source>
        <dbReference type="EMBL" id="KUJ44038.1"/>
    </source>
</evidence>
<dbReference type="EMBL" id="LMWI01000002">
    <property type="protein sequence ID" value="KUJ44038.1"/>
    <property type="molecule type" value="Genomic_DNA"/>
</dbReference>
<comment type="caution">
    <text evidence="1">The sequence shown here is derived from an EMBL/GenBank/DDBJ whole genome shotgun (WGS) entry which is preliminary data.</text>
</comment>
<dbReference type="AlphaFoldDB" id="A0A9X0HZK5"/>
<protein>
    <submittedName>
        <fullName evidence="1">Uncharacterized protein</fullName>
    </submittedName>
</protein>